<dbReference type="Proteomes" id="UP000032067">
    <property type="component" value="Unassembled WGS sequence"/>
</dbReference>
<gene>
    <name evidence="1" type="ORF">RT97_23275</name>
</gene>
<evidence type="ECO:0000313" key="1">
    <source>
        <dbReference type="EMBL" id="KIQ25690.1"/>
    </source>
</evidence>
<dbReference type="InterPro" id="IPR014845">
    <property type="entry name" value="GYD/TTHA1554"/>
</dbReference>
<protein>
    <recommendedName>
        <fullName evidence="3">GYD domain-containing protein</fullName>
    </recommendedName>
</protein>
<comment type="caution">
    <text evidence="1">The sequence shown here is derived from an EMBL/GenBank/DDBJ whole genome shotgun (WGS) entry which is preliminary data.</text>
</comment>
<dbReference type="RefSeq" id="WP_042581205.1">
    <property type="nucleotide sequence ID" value="NZ_JXQQ01000065.1"/>
</dbReference>
<dbReference type="OrthoDB" id="165683at2"/>
<reference evidence="1 2" key="1">
    <citation type="submission" date="2014-12" db="EMBL/GenBank/DDBJ databases">
        <title>16Stimator: statistical estimation of ribosomal gene copy numbers from draft genome assemblies.</title>
        <authorList>
            <person name="Perisin M.A."/>
            <person name="Vetter M."/>
            <person name="Gilbert J.A."/>
            <person name="Bergelson J."/>
        </authorList>
    </citation>
    <scope>NUCLEOTIDE SEQUENCE [LARGE SCALE GENOMIC DNA]</scope>
    <source>
        <strain evidence="1 2">MEDvA23</strain>
    </source>
</reference>
<dbReference type="Pfam" id="PF08734">
    <property type="entry name" value="GYD"/>
    <property type="match status" value="1"/>
</dbReference>
<sequence length="115" mass="12881">MPLYLHQWRYKDEQIRQMLENEESSDRADVVRTAIEAFGGTLHGFYYAFGDCDGVAISEFPDETTALSCVMLIYGQGRIQTVRTSTLFTQQATLAAMRQAQDVLHPPQAGSHPSP</sequence>
<dbReference type="EMBL" id="JXQQ01000065">
    <property type="protein sequence ID" value="KIQ25690.1"/>
    <property type="molecule type" value="Genomic_DNA"/>
</dbReference>
<name>A0A0D0M7Z1_VARPD</name>
<proteinExistence type="predicted"/>
<accession>A0A0D0M7Z1</accession>
<evidence type="ECO:0000313" key="2">
    <source>
        <dbReference type="Proteomes" id="UP000032067"/>
    </source>
</evidence>
<evidence type="ECO:0008006" key="3">
    <source>
        <dbReference type="Google" id="ProtNLM"/>
    </source>
</evidence>
<dbReference type="AlphaFoldDB" id="A0A0D0M7Z1"/>
<organism evidence="1 2">
    <name type="scientific">Variovorax paradoxus</name>
    <dbReference type="NCBI Taxonomy" id="34073"/>
    <lineage>
        <taxon>Bacteria</taxon>
        <taxon>Pseudomonadati</taxon>
        <taxon>Pseudomonadota</taxon>
        <taxon>Betaproteobacteria</taxon>
        <taxon>Burkholderiales</taxon>
        <taxon>Comamonadaceae</taxon>
        <taxon>Variovorax</taxon>
    </lineage>
</organism>